<sequence length="192" mass="21556">MVIPTFMVATLFYIVPEATMVPKGAKWAVLLLIGFTTFLVPLLSLLGLRYSAVINSLQLPNRRERIYPFALVSVFYVMTVSFFYWKLNIDQLLLVTLGLVTVSLVLMTVVTFFYKISAHQTAMGGWVAIVGVLSVKFTSGPMFYYFLLVIVLSGLIGTARLYLNAHRPSEVYAGFLLGFGICFPVYYHLLIN</sequence>
<evidence type="ECO:0000313" key="3">
    <source>
        <dbReference type="Proteomes" id="UP000036520"/>
    </source>
</evidence>
<dbReference type="KEGG" id="camu:CA2015_2690"/>
<proteinExistence type="predicted"/>
<evidence type="ECO:0000313" key="2">
    <source>
        <dbReference type="EMBL" id="AKP52100.1"/>
    </source>
</evidence>
<gene>
    <name evidence="2" type="ORF">CA2015_2690</name>
</gene>
<feature type="transmembrane region" description="Helical" evidence="1">
    <location>
        <begin position="170"/>
        <end position="189"/>
    </location>
</feature>
<dbReference type="EMBL" id="CP012040">
    <property type="protein sequence ID" value="AKP52100.1"/>
    <property type="molecule type" value="Genomic_DNA"/>
</dbReference>
<dbReference type="InterPro" id="IPR036938">
    <property type="entry name" value="PAP2/HPO_sf"/>
</dbReference>
<organism evidence="2 3">
    <name type="scientific">Cyclobacterium amurskyense</name>
    <dbReference type="NCBI Taxonomy" id="320787"/>
    <lineage>
        <taxon>Bacteria</taxon>
        <taxon>Pseudomonadati</taxon>
        <taxon>Bacteroidota</taxon>
        <taxon>Cytophagia</taxon>
        <taxon>Cytophagales</taxon>
        <taxon>Cyclobacteriaceae</taxon>
        <taxon>Cyclobacterium</taxon>
    </lineage>
</organism>
<accession>A0A0H4PGD4</accession>
<keyword evidence="1" id="KW-0472">Membrane</keyword>
<dbReference type="SUPFAM" id="SSF48317">
    <property type="entry name" value="Acid phosphatase/Vanadium-dependent haloperoxidase"/>
    <property type="match status" value="1"/>
</dbReference>
<dbReference type="Proteomes" id="UP000036520">
    <property type="component" value="Chromosome"/>
</dbReference>
<keyword evidence="1" id="KW-1133">Transmembrane helix</keyword>
<feature type="transmembrane region" description="Helical" evidence="1">
    <location>
        <begin position="66"/>
        <end position="85"/>
    </location>
</feature>
<feature type="transmembrane region" description="Helical" evidence="1">
    <location>
        <begin position="91"/>
        <end position="114"/>
    </location>
</feature>
<protein>
    <submittedName>
        <fullName evidence="2">Phosphoesterase PA-phosphatase related protein</fullName>
    </submittedName>
</protein>
<keyword evidence="3" id="KW-1185">Reference proteome</keyword>
<name>A0A0H4PGD4_9BACT</name>
<dbReference type="AlphaFoldDB" id="A0A0H4PGD4"/>
<dbReference type="Gene3D" id="1.20.144.10">
    <property type="entry name" value="Phosphatidic acid phosphatase type 2/haloperoxidase"/>
    <property type="match status" value="1"/>
</dbReference>
<feature type="transmembrane region" description="Helical" evidence="1">
    <location>
        <begin position="27"/>
        <end position="46"/>
    </location>
</feature>
<reference evidence="2 3" key="1">
    <citation type="submission" date="2015-07" db="EMBL/GenBank/DDBJ databases">
        <authorList>
            <person name="Kim K.M."/>
        </authorList>
    </citation>
    <scope>NUCLEOTIDE SEQUENCE [LARGE SCALE GENOMIC DNA]</scope>
    <source>
        <strain evidence="2 3">KCTC 12363</strain>
    </source>
</reference>
<keyword evidence="1" id="KW-0812">Transmembrane</keyword>
<dbReference type="STRING" id="320787.CA2015_2690"/>
<feature type="transmembrane region" description="Helical" evidence="1">
    <location>
        <begin position="143"/>
        <end position="163"/>
    </location>
</feature>
<evidence type="ECO:0000256" key="1">
    <source>
        <dbReference type="SAM" id="Phobius"/>
    </source>
</evidence>